<evidence type="ECO:0000256" key="7">
    <source>
        <dbReference type="ARBA" id="ARBA00022741"/>
    </source>
</evidence>
<keyword evidence="16" id="KW-1185">Reference proteome</keyword>
<dbReference type="GO" id="GO:0005524">
    <property type="term" value="F:ATP binding"/>
    <property type="evidence" value="ECO:0007669"/>
    <property type="project" value="UniProtKB-KW"/>
</dbReference>
<evidence type="ECO:0000259" key="13">
    <source>
        <dbReference type="PROSITE" id="PS50109"/>
    </source>
</evidence>
<dbReference type="PROSITE" id="PS50885">
    <property type="entry name" value="HAMP"/>
    <property type="match status" value="1"/>
</dbReference>
<dbReference type="InterPro" id="IPR003660">
    <property type="entry name" value="HAMP_dom"/>
</dbReference>
<dbReference type="InterPro" id="IPR010559">
    <property type="entry name" value="Sig_transdc_His_kin_internal"/>
</dbReference>
<dbReference type="Gene3D" id="6.10.340.10">
    <property type="match status" value="1"/>
</dbReference>
<evidence type="ECO:0000256" key="10">
    <source>
        <dbReference type="ARBA" id="ARBA00023012"/>
    </source>
</evidence>
<dbReference type="InterPro" id="IPR004358">
    <property type="entry name" value="Sig_transdc_His_kin-like_C"/>
</dbReference>
<name>A0A4V2SXL5_9BACL</name>
<dbReference type="SUPFAM" id="SSF55874">
    <property type="entry name" value="ATPase domain of HSP90 chaperone/DNA topoisomerase II/histidine kinase"/>
    <property type="match status" value="1"/>
</dbReference>
<comment type="caution">
    <text evidence="15">The sequence shown here is derived from an EMBL/GenBank/DDBJ whole genome shotgun (WGS) entry which is preliminary data.</text>
</comment>
<feature type="domain" description="HAMP" evidence="14">
    <location>
        <begin position="198"/>
        <end position="250"/>
    </location>
</feature>
<dbReference type="GO" id="GO:0005886">
    <property type="term" value="C:plasma membrane"/>
    <property type="evidence" value="ECO:0007669"/>
    <property type="project" value="UniProtKB-SubCell"/>
</dbReference>
<dbReference type="PRINTS" id="PR00344">
    <property type="entry name" value="BCTRLSENSOR"/>
</dbReference>
<dbReference type="PANTHER" id="PTHR34220:SF7">
    <property type="entry name" value="SENSOR HISTIDINE KINASE YPDA"/>
    <property type="match status" value="1"/>
</dbReference>
<dbReference type="InterPro" id="IPR003594">
    <property type="entry name" value="HATPase_dom"/>
</dbReference>
<dbReference type="Pfam" id="PF02518">
    <property type="entry name" value="HATPase_c"/>
    <property type="match status" value="1"/>
</dbReference>
<evidence type="ECO:0000256" key="12">
    <source>
        <dbReference type="SAM" id="Phobius"/>
    </source>
</evidence>
<dbReference type="Gene3D" id="3.30.565.10">
    <property type="entry name" value="Histidine kinase-like ATPase, C-terminal domain"/>
    <property type="match status" value="1"/>
</dbReference>
<keyword evidence="8 15" id="KW-0418">Kinase</keyword>
<sequence>MKSIKGKILLLACCLLLVFGLFWLMFQYFHQLFLQQYNQVLERYLIFQQVSVQSEQLLIRTNDFIHEESEKSKENYVSTRSLLRQAQSKVKRLQNDENTAGVSDYTHLIDSFIESTDLSIQAHQQERSDDATRFYRKAEQGRSFITETTLSLLEHELTIHERLYAQMIQSSKELQIVGWEGFLIIMVILLGCAYWISRGITRSIAKLTKGARFISSGVYDKPIEVKSKDETAFLAQTFDQMRISVKQSFEELEAKGKLEQEVKEYQYLLKEMEWRNLQNQMKPHFLFNTLNTLAKKAYLEGSYETSDLITTVAELMRYQLAKADVEVTLAEEIEMIRHYMTILQARFTDRLKGEEKIDPACLHVPVPSFLLQPLVENAFIHGIESKEEGGTISIGVRAIEYGVQLEVTDDGVGMSPDRVRQILQGMPATQGKTGSVGLSNVIRRLSLYYRREDLLQIQSEAGKGTSITIFIPTTLGERRKLDDSDFDRR</sequence>
<dbReference type="SMART" id="SM00304">
    <property type="entry name" value="HAMP"/>
    <property type="match status" value="1"/>
</dbReference>
<evidence type="ECO:0000256" key="4">
    <source>
        <dbReference type="ARBA" id="ARBA00022475"/>
    </source>
</evidence>
<dbReference type="Pfam" id="PF00672">
    <property type="entry name" value="HAMP"/>
    <property type="match status" value="1"/>
</dbReference>
<dbReference type="GO" id="GO:0000155">
    <property type="term" value="F:phosphorelay sensor kinase activity"/>
    <property type="evidence" value="ECO:0007669"/>
    <property type="project" value="InterPro"/>
</dbReference>
<dbReference type="PROSITE" id="PS50109">
    <property type="entry name" value="HIS_KIN"/>
    <property type="match status" value="1"/>
</dbReference>
<evidence type="ECO:0000256" key="6">
    <source>
        <dbReference type="ARBA" id="ARBA00022679"/>
    </source>
</evidence>
<evidence type="ECO:0000256" key="2">
    <source>
        <dbReference type="ARBA" id="ARBA00004651"/>
    </source>
</evidence>
<evidence type="ECO:0000256" key="9">
    <source>
        <dbReference type="ARBA" id="ARBA00022840"/>
    </source>
</evidence>
<keyword evidence="6" id="KW-0808">Transferase</keyword>
<dbReference type="AlphaFoldDB" id="A0A4V2SXL5"/>
<keyword evidence="11 12" id="KW-0472">Membrane</keyword>
<dbReference type="Pfam" id="PF06580">
    <property type="entry name" value="His_kinase"/>
    <property type="match status" value="1"/>
</dbReference>
<keyword evidence="12" id="KW-0812">Transmembrane</keyword>
<gene>
    <name evidence="15" type="ORF">EDD57_1245</name>
</gene>
<evidence type="ECO:0000256" key="3">
    <source>
        <dbReference type="ARBA" id="ARBA00012438"/>
    </source>
</evidence>
<dbReference type="RefSeq" id="WP_165873731.1">
    <property type="nucleotide sequence ID" value="NZ_SLXV01000024.1"/>
</dbReference>
<dbReference type="EMBL" id="SLXV01000024">
    <property type="protein sequence ID" value="TCP66426.1"/>
    <property type="molecule type" value="Genomic_DNA"/>
</dbReference>
<evidence type="ECO:0000256" key="11">
    <source>
        <dbReference type="ARBA" id="ARBA00023136"/>
    </source>
</evidence>
<proteinExistence type="predicted"/>
<reference evidence="15 16" key="1">
    <citation type="submission" date="2019-03" db="EMBL/GenBank/DDBJ databases">
        <title>Genomic Encyclopedia of Type Strains, Phase IV (KMG-IV): sequencing the most valuable type-strain genomes for metagenomic binning, comparative biology and taxonomic classification.</title>
        <authorList>
            <person name="Goeker M."/>
        </authorList>
    </citation>
    <scope>NUCLEOTIDE SEQUENCE [LARGE SCALE GENOMIC DNA]</scope>
    <source>
        <strain evidence="15 16">DSM 46831</strain>
    </source>
</reference>
<dbReference type="SUPFAM" id="SSF158472">
    <property type="entry name" value="HAMP domain-like"/>
    <property type="match status" value="1"/>
</dbReference>
<keyword evidence="12" id="KW-1133">Transmembrane helix</keyword>
<dbReference type="EC" id="2.7.13.3" evidence="3"/>
<evidence type="ECO:0000313" key="15">
    <source>
        <dbReference type="EMBL" id="TCP66426.1"/>
    </source>
</evidence>
<comment type="catalytic activity">
    <reaction evidence="1">
        <text>ATP + protein L-histidine = ADP + protein N-phospho-L-histidine.</text>
        <dbReference type="EC" id="2.7.13.3"/>
    </reaction>
</comment>
<keyword evidence="10" id="KW-0902">Two-component regulatory system</keyword>
<keyword evidence="7" id="KW-0547">Nucleotide-binding</keyword>
<organism evidence="15 16">
    <name type="scientific">Baia soyae</name>
    <dbReference type="NCBI Taxonomy" id="1544746"/>
    <lineage>
        <taxon>Bacteria</taxon>
        <taxon>Bacillati</taxon>
        <taxon>Bacillota</taxon>
        <taxon>Bacilli</taxon>
        <taxon>Bacillales</taxon>
        <taxon>Thermoactinomycetaceae</taxon>
        <taxon>Baia</taxon>
    </lineage>
</organism>
<accession>A0A4V2SXL5</accession>
<evidence type="ECO:0000256" key="8">
    <source>
        <dbReference type="ARBA" id="ARBA00022777"/>
    </source>
</evidence>
<dbReference type="InterPro" id="IPR050640">
    <property type="entry name" value="Bact_2-comp_sensor_kinase"/>
</dbReference>
<keyword evidence="9" id="KW-0067">ATP-binding</keyword>
<evidence type="ECO:0000256" key="5">
    <source>
        <dbReference type="ARBA" id="ARBA00022553"/>
    </source>
</evidence>
<dbReference type="PANTHER" id="PTHR34220">
    <property type="entry name" value="SENSOR HISTIDINE KINASE YPDA"/>
    <property type="match status" value="1"/>
</dbReference>
<feature type="domain" description="Histidine kinase" evidence="13">
    <location>
        <begin position="371"/>
        <end position="475"/>
    </location>
</feature>
<protein>
    <recommendedName>
        <fullName evidence="3">histidine kinase</fullName>
        <ecNumber evidence="3">2.7.13.3</ecNumber>
    </recommendedName>
</protein>
<dbReference type="Proteomes" id="UP000294746">
    <property type="component" value="Unassembled WGS sequence"/>
</dbReference>
<comment type="subcellular location">
    <subcellularLocation>
        <location evidence="2">Cell membrane</location>
        <topology evidence="2">Multi-pass membrane protein</topology>
    </subcellularLocation>
</comment>
<dbReference type="CDD" id="cd06225">
    <property type="entry name" value="HAMP"/>
    <property type="match status" value="1"/>
</dbReference>
<feature type="transmembrane region" description="Helical" evidence="12">
    <location>
        <begin position="176"/>
        <end position="196"/>
    </location>
</feature>
<dbReference type="InterPro" id="IPR005467">
    <property type="entry name" value="His_kinase_dom"/>
</dbReference>
<evidence type="ECO:0000259" key="14">
    <source>
        <dbReference type="PROSITE" id="PS50885"/>
    </source>
</evidence>
<dbReference type="SMART" id="SM00387">
    <property type="entry name" value="HATPase_c"/>
    <property type="match status" value="1"/>
</dbReference>
<keyword evidence="4" id="KW-1003">Cell membrane</keyword>
<keyword evidence="5" id="KW-0597">Phosphoprotein</keyword>
<evidence type="ECO:0000256" key="1">
    <source>
        <dbReference type="ARBA" id="ARBA00000085"/>
    </source>
</evidence>
<evidence type="ECO:0000313" key="16">
    <source>
        <dbReference type="Proteomes" id="UP000294746"/>
    </source>
</evidence>
<dbReference type="InterPro" id="IPR036890">
    <property type="entry name" value="HATPase_C_sf"/>
</dbReference>